<evidence type="ECO:0008006" key="3">
    <source>
        <dbReference type="Google" id="ProtNLM"/>
    </source>
</evidence>
<keyword evidence="2" id="KW-1185">Reference proteome</keyword>
<evidence type="ECO:0000313" key="1">
    <source>
        <dbReference type="EMBL" id="KAK7245008.1"/>
    </source>
</evidence>
<sequence length="104" mass="11443">MEYNINKIAIYVEADPLSAIRFLQFGIPQTHPSAALVIAIKACLQGHNVVYNHAFREANCVADDGLSKFGHMIGQELHTIDVVPNFLVIPLLADRAAVNFPRGM</sequence>
<dbReference type="AlphaFoldDB" id="A0AAN9E203"/>
<protein>
    <recommendedName>
        <fullName evidence="3">RNase H type-1 domain-containing protein</fullName>
    </recommendedName>
</protein>
<dbReference type="EMBL" id="JAYWIO010000008">
    <property type="protein sequence ID" value="KAK7245008.1"/>
    <property type="molecule type" value="Genomic_DNA"/>
</dbReference>
<name>A0AAN9E203_CROPI</name>
<proteinExistence type="predicted"/>
<reference evidence="1 2" key="1">
    <citation type="submission" date="2024-01" db="EMBL/GenBank/DDBJ databases">
        <title>The genomes of 5 underutilized Papilionoideae crops provide insights into root nodulation and disease resistanc.</title>
        <authorList>
            <person name="Yuan L."/>
        </authorList>
    </citation>
    <scope>NUCLEOTIDE SEQUENCE [LARGE SCALE GENOMIC DNA]</scope>
    <source>
        <strain evidence="1">ZHUSHIDOU_FW_LH</strain>
        <tissue evidence="1">Leaf</tissue>
    </source>
</reference>
<accession>A0AAN9E203</accession>
<gene>
    <name evidence="1" type="ORF">RIF29_39838</name>
</gene>
<dbReference type="Proteomes" id="UP001372338">
    <property type="component" value="Unassembled WGS sequence"/>
</dbReference>
<organism evidence="1 2">
    <name type="scientific">Crotalaria pallida</name>
    <name type="common">Smooth rattlebox</name>
    <name type="synonym">Crotalaria striata</name>
    <dbReference type="NCBI Taxonomy" id="3830"/>
    <lineage>
        <taxon>Eukaryota</taxon>
        <taxon>Viridiplantae</taxon>
        <taxon>Streptophyta</taxon>
        <taxon>Embryophyta</taxon>
        <taxon>Tracheophyta</taxon>
        <taxon>Spermatophyta</taxon>
        <taxon>Magnoliopsida</taxon>
        <taxon>eudicotyledons</taxon>
        <taxon>Gunneridae</taxon>
        <taxon>Pentapetalae</taxon>
        <taxon>rosids</taxon>
        <taxon>fabids</taxon>
        <taxon>Fabales</taxon>
        <taxon>Fabaceae</taxon>
        <taxon>Papilionoideae</taxon>
        <taxon>50 kb inversion clade</taxon>
        <taxon>genistoids sensu lato</taxon>
        <taxon>core genistoids</taxon>
        <taxon>Crotalarieae</taxon>
        <taxon>Crotalaria</taxon>
    </lineage>
</organism>
<comment type="caution">
    <text evidence="1">The sequence shown here is derived from an EMBL/GenBank/DDBJ whole genome shotgun (WGS) entry which is preliminary data.</text>
</comment>
<evidence type="ECO:0000313" key="2">
    <source>
        <dbReference type="Proteomes" id="UP001372338"/>
    </source>
</evidence>